<gene>
    <name evidence="4" type="ORF">H8B09_14470</name>
</gene>
<comment type="caution">
    <text evidence="4">The sequence shown here is derived from an EMBL/GenBank/DDBJ whole genome shotgun (WGS) entry which is preliminary data.</text>
</comment>
<name>A0ABR8MYG1_9BACL</name>
<dbReference type="Pfam" id="PF18705">
    <property type="entry name" value="DUF5643"/>
    <property type="match status" value="1"/>
</dbReference>
<evidence type="ECO:0000259" key="3">
    <source>
        <dbReference type="Pfam" id="PF18705"/>
    </source>
</evidence>
<dbReference type="Proteomes" id="UP000609346">
    <property type="component" value="Unassembled WGS sequence"/>
</dbReference>
<evidence type="ECO:0000313" key="4">
    <source>
        <dbReference type="EMBL" id="MBD3919965.1"/>
    </source>
</evidence>
<organism evidence="4 5">
    <name type="scientific">Paenibacillus terricola</name>
    <dbReference type="NCBI Taxonomy" id="2763503"/>
    <lineage>
        <taxon>Bacteria</taxon>
        <taxon>Bacillati</taxon>
        <taxon>Bacillota</taxon>
        <taxon>Bacilli</taxon>
        <taxon>Bacillales</taxon>
        <taxon>Paenibacillaceae</taxon>
        <taxon>Paenibacillus</taxon>
    </lineage>
</organism>
<evidence type="ECO:0000313" key="5">
    <source>
        <dbReference type="Proteomes" id="UP000609346"/>
    </source>
</evidence>
<feature type="domain" description="DUF5643" evidence="3">
    <location>
        <begin position="241"/>
        <end position="356"/>
    </location>
</feature>
<accession>A0ABR8MYG1</accession>
<dbReference type="InterPro" id="IPR040680">
    <property type="entry name" value="DUF5643"/>
</dbReference>
<dbReference type="Gene3D" id="2.60.40.1630">
    <property type="entry name" value="bacillus anthracis domain"/>
    <property type="match status" value="1"/>
</dbReference>
<keyword evidence="1" id="KW-1133">Transmembrane helix</keyword>
<keyword evidence="5" id="KW-1185">Reference proteome</keyword>
<feature type="transmembrane region" description="Helical" evidence="1">
    <location>
        <begin position="56"/>
        <end position="76"/>
    </location>
</feature>
<keyword evidence="1" id="KW-0472">Membrane</keyword>
<proteinExistence type="predicted"/>
<dbReference type="InterPro" id="IPR025436">
    <property type="entry name" value="DUF4179"/>
</dbReference>
<dbReference type="EMBL" id="JACXZA010000003">
    <property type="protein sequence ID" value="MBD3919965.1"/>
    <property type="molecule type" value="Genomic_DNA"/>
</dbReference>
<dbReference type="RefSeq" id="WP_191204231.1">
    <property type="nucleotide sequence ID" value="NZ_JACXZA010000003.1"/>
</dbReference>
<keyword evidence="1" id="KW-0812">Transmembrane</keyword>
<dbReference type="Pfam" id="PF13786">
    <property type="entry name" value="DUF4179"/>
    <property type="match status" value="1"/>
</dbReference>
<evidence type="ECO:0000256" key="1">
    <source>
        <dbReference type="SAM" id="Phobius"/>
    </source>
</evidence>
<evidence type="ECO:0000259" key="2">
    <source>
        <dbReference type="Pfam" id="PF13786"/>
    </source>
</evidence>
<reference evidence="4 5" key="1">
    <citation type="submission" date="2020-09" db="EMBL/GenBank/DDBJ databases">
        <title>Paenibacillus sp. strain PR3 16S rRNA gene Genome sequencing and assembly.</title>
        <authorList>
            <person name="Kim J."/>
        </authorList>
    </citation>
    <scope>NUCLEOTIDE SEQUENCE [LARGE SCALE GENOMIC DNA]</scope>
    <source>
        <strain evidence="4 5">PR3</strain>
    </source>
</reference>
<feature type="domain" description="DUF4179" evidence="2">
    <location>
        <begin position="54"/>
        <end position="143"/>
    </location>
</feature>
<protein>
    <submittedName>
        <fullName evidence="4">DUF4179 domain-containing protein</fullName>
    </submittedName>
</protein>
<sequence>MSAFELEKEFDKLDTSNMEMSPLVRSRLDETYALLSRQAQQAPRINRRKTSKLRRLALTTAAAGILAAGLFATAAVSPAMASSLKNIPVIGSIFSKIQGDIGLRIAGDLGLTSNVNRTVSYEDVSLQVTETLYDGNRAAFVLNVAAPNLDNGTYSNGNKKMRLDQAINNIFIAIDGKQQNGNIYYGSAGEGYPNTLVFELVADPTTAPDSFNATAAITLDGVDHEFTVDIPFKKTTDKTIEFSPNTITASKDLSFSVSKVSVTPITTRLTTSIALADAVTLTNKEERRLIAIGVAVFDDQGRRLPALNGEGIIEGNRLLFDRRFASQPGASKYITVKPFVIRDSFNEDVQEDQFIQQLETRIELPAAN</sequence>